<protein>
    <submittedName>
        <fullName evidence="1">AAA family ATPase</fullName>
    </submittedName>
</protein>
<accession>A0AC61S667</accession>
<evidence type="ECO:0000313" key="1">
    <source>
        <dbReference type="EMBL" id="THG52924.1"/>
    </source>
</evidence>
<gene>
    <name evidence="1" type="ORF">E5990_04655</name>
</gene>
<keyword evidence="2" id="KW-1185">Reference proteome</keyword>
<evidence type="ECO:0000313" key="2">
    <source>
        <dbReference type="Proteomes" id="UP000305401"/>
    </source>
</evidence>
<dbReference type="Proteomes" id="UP000305401">
    <property type="component" value="Unassembled WGS sequence"/>
</dbReference>
<reference evidence="1" key="1">
    <citation type="submission" date="2019-04" db="EMBL/GenBank/DDBJ databases">
        <title>Microbes associate with the intestines of laboratory mice.</title>
        <authorList>
            <person name="Navarre W."/>
            <person name="Wong E."/>
            <person name="Huang K.C."/>
            <person name="Tropini C."/>
            <person name="Ng K."/>
            <person name="Yu B."/>
        </authorList>
    </citation>
    <scope>NUCLEOTIDE SEQUENCE</scope>
    <source>
        <strain evidence="1">NM86_A22</strain>
    </source>
</reference>
<dbReference type="EMBL" id="SSTG01000039">
    <property type="protein sequence ID" value="THG52924.1"/>
    <property type="molecule type" value="Genomic_DNA"/>
</dbReference>
<comment type="caution">
    <text evidence="1">The sequence shown here is derived from an EMBL/GenBank/DDBJ whole genome shotgun (WGS) entry which is preliminary data.</text>
</comment>
<organism evidence="1 2">
    <name type="scientific">Muribaculum caecicola</name>
    <dbReference type="NCBI Taxonomy" id="3038144"/>
    <lineage>
        <taxon>Bacteria</taxon>
        <taxon>Pseudomonadati</taxon>
        <taxon>Bacteroidota</taxon>
        <taxon>Bacteroidia</taxon>
        <taxon>Bacteroidales</taxon>
        <taxon>Muribaculaceae</taxon>
        <taxon>Muribaculum</taxon>
    </lineage>
</organism>
<sequence length="1100" mass="121575">MKCPKCNGTNRDIAKFCMWCGEPVATGKASYNEKSILENLVDKKEIAAELAQLTAKARAAARAGQRMPMSFVITGDVGTGKNFVAQTIAELLGNAQIARSSKPHIVAALDFNRFVSNIEENVERMKNTVIIIDDAHKLVPDYKSNSICPLDYIIEPIGRWNGMANKPIVIILGNKKLDSYLCEHPETAAVIGHKFSLPNISLDGMTKIALLKLRLEYKRELNGPAAEKLRRIFANDLRSPADALGVQGHNAAKRASQINLAALAAGIMAVPVGPSLVRGKEFEIKSITEIMAEFDKYVGVNDVKSAIKSIANSINQAKAKGTEFKLTDHYQFLGNPGTGKTTMARLFAQALNALGVLPSGQLVEVSRTDLVAVYVGETAKQVTKKFDEAMGGILFIDEAYSLVTSKNDSFGQEAVNTLLHLAENRRGKLVVILAGYTKEMGDFMRTNSGLASRFNHIVNFRDYTGPELAEIFKRMASQSQQGYRLAEGMDNDILAFFEKMYLTRPRDFGNAREVRNAYTAACQRVTDRMALNPKSDPYITISDLDPDYTKQSATNIDDALSKLDGFIGMESVKKQLRSLANKIKIDRMRAQRGGRMVQPNVHIVITGNPGTGKTEVAKLLGSILKAIGYLPKGHVVERERKTLLDSYSNSAGQNMEKAVNEAMGGVLFIDEAYNLLPGDTPGSKDKDGTAAIEALMTRMTNDAGKFVTVIAGYKEPIEEFIANANPGLARRFTYRIDIPDYTTGQLVDIFLLKCAKESLTLTDNAKKRLFEKVSQMVRMKDKNFGNAGEMVKLLDIVKSRQGDRLSESDLSKITDNELNTITASDIPFEESKKINLDECMQQLDNLVGLNSVKEAIRELADTLVIEQQRGNTQGLKPDHYLFLGNPGTGKTTVARILGNIMHTLGLLPSAKVVEVVKTDLVAPYVGQTAPKTRQMIDRAIGGVLFIDEAYTLDDGQFGTQDCMPELLTKLIDYKGRMVCVAAGYPHEMQNWLNSNSGLSSRFTRVINFDDYSAAELAQIFRNKAAKENIRLSAEADRAMLDHFIRLTSQKAQNFANAREAANYFDRVKLNQGRRLRQAMQSPGFDREELYIFKQQDMILA</sequence>
<name>A0AC61S667_9BACT</name>
<proteinExistence type="predicted"/>